<sequence length="172" mass="20406">MSEFFIQEQLSAVTRTVIKDEAGHSLYLLVGRWGTKGDALSLYRMNGTLVASIKQVSFTFGKRFEIYENFQKVGTMQKIFNWPGDFYYVQQLHWQVHGDIYNHRYQIHHFKEEIMRMYKASLLTGDFYVLNVIDDKNAPKCICIAAVLDYWLYNRKPKESLEYRLKFADTFE</sequence>
<keyword evidence="2" id="KW-1185">Reference proteome</keyword>
<dbReference type="InterPro" id="IPR007612">
    <property type="entry name" value="LOR"/>
</dbReference>
<name>A0ABZ2SM23_9ENTE</name>
<evidence type="ECO:0000313" key="2">
    <source>
        <dbReference type="Proteomes" id="UP000664701"/>
    </source>
</evidence>
<organism evidence="1 2">
    <name type="scientific">Candidatus Enterococcus lowellii</name>
    <dbReference type="NCBI Taxonomy" id="2230877"/>
    <lineage>
        <taxon>Bacteria</taxon>
        <taxon>Bacillati</taxon>
        <taxon>Bacillota</taxon>
        <taxon>Bacilli</taxon>
        <taxon>Lactobacillales</taxon>
        <taxon>Enterococcaceae</taxon>
        <taxon>Enterococcus</taxon>
    </lineage>
</organism>
<reference evidence="1 2" key="1">
    <citation type="submission" date="2024-03" db="EMBL/GenBank/DDBJ databases">
        <title>The Genome Sequence of Enterococcus sp. DIV2402.</title>
        <authorList>
            <consortium name="The Broad Institute Genomics Platform"/>
            <consortium name="The Broad Institute Microbial Omics Core"/>
            <consortium name="The Broad Institute Genomic Center for Infectious Diseases"/>
            <person name="Earl A."/>
            <person name="Manson A."/>
            <person name="Gilmore M."/>
            <person name="Schwartman J."/>
            <person name="Shea T."/>
            <person name="Abouelleil A."/>
            <person name="Cao P."/>
            <person name="Chapman S."/>
            <person name="Cusick C."/>
            <person name="Young S."/>
            <person name="Neafsey D."/>
            <person name="Nusbaum C."/>
            <person name="Birren B."/>
        </authorList>
    </citation>
    <scope>NUCLEOTIDE SEQUENCE [LARGE SCALE GENOMIC DNA]</scope>
    <source>
        <strain evidence="1 2">DIV2402</strain>
    </source>
</reference>
<protein>
    <submittedName>
        <fullName evidence="1">Uncharacterized protein</fullName>
    </submittedName>
</protein>
<dbReference type="InterPro" id="IPR025659">
    <property type="entry name" value="Tubby-like_C"/>
</dbReference>
<dbReference type="Pfam" id="PF04525">
    <property type="entry name" value="LOR"/>
    <property type="match status" value="1"/>
</dbReference>
<accession>A0ABZ2SM23</accession>
<dbReference type="SUPFAM" id="SSF54518">
    <property type="entry name" value="Tubby C-terminal domain-like"/>
    <property type="match status" value="1"/>
</dbReference>
<dbReference type="Proteomes" id="UP000664701">
    <property type="component" value="Chromosome"/>
</dbReference>
<proteinExistence type="predicted"/>
<evidence type="ECO:0000313" key="1">
    <source>
        <dbReference type="EMBL" id="WYJ76548.1"/>
    </source>
</evidence>
<dbReference type="EMBL" id="CP147251">
    <property type="protein sequence ID" value="WYJ76548.1"/>
    <property type="molecule type" value="Genomic_DNA"/>
</dbReference>
<gene>
    <name evidence="1" type="ORF">DOK78_001181</name>
</gene>
<dbReference type="RefSeq" id="WP_207941323.1">
    <property type="nucleotide sequence ID" value="NZ_CP147251.1"/>
</dbReference>